<reference evidence="3 4" key="1">
    <citation type="journal article" date="2016" name="Int. J. Syst. Evol. Microbiol.">
        <title>Acidipila dinghuensis sp. nov., an acidobacterium isolated from forest soil.</title>
        <authorList>
            <person name="Jiang Y.W."/>
            <person name="Wang J."/>
            <person name="Chen M.H."/>
            <person name="Lv Y.Y."/>
            <person name="Qiu L.H."/>
        </authorList>
    </citation>
    <scope>NUCLEOTIDE SEQUENCE [LARGE SCALE GENOMIC DNA]</scope>
    <source>
        <strain evidence="3 4">DHOF10</strain>
    </source>
</reference>
<evidence type="ECO:0000313" key="4">
    <source>
        <dbReference type="Proteomes" id="UP000290253"/>
    </source>
</evidence>
<dbReference type="Pfam" id="PF13490">
    <property type="entry name" value="zf-HC2"/>
    <property type="match status" value="1"/>
</dbReference>
<protein>
    <submittedName>
        <fullName evidence="3">Anti-sigma factor</fullName>
    </submittedName>
</protein>
<comment type="caution">
    <text evidence="3">The sequence shown here is derived from an EMBL/GenBank/DDBJ whole genome shotgun (WGS) entry which is preliminary data.</text>
</comment>
<keyword evidence="1" id="KW-1133">Transmembrane helix</keyword>
<dbReference type="OrthoDB" id="116459at2"/>
<proteinExistence type="predicted"/>
<evidence type="ECO:0000256" key="1">
    <source>
        <dbReference type="SAM" id="Phobius"/>
    </source>
</evidence>
<dbReference type="RefSeq" id="WP_129209999.1">
    <property type="nucleotide sequence ID" value="NZ_BMGU01000002.1"/>
</dbReference>
<feature type="domain" description="Putative zinc-finger" evidence="2">
    <location>
        <begin position="4"/>
        <end position="38"/>
    </location>
</feature>
<gene>
    <name evidence="3" type="ORF">ESZ00_19140</name>
</gene>
<dbReference type="AlphaFoldDB" id="A0A4Q1S9U5"/>
<evidence type="ECO:0000259" key="2">
    <source>
        <dbReference type="Pfam" id="PF13490"/>
    </source>
</evidence>
<evidence type="ECO:0000313" key="3">
    <source>
        <dbReference type="EMBL" id="RXS93456.1"/>
    </source>
</evidence>
<feature type="transmembrane region" description="Helical" evidence="1">
    <location>
        <begin position="97"/>
        <end position="122"/>
    </location>
</feature>
<keyword evidence="4" id="KW-1185">Reference proteome</keyword>
<keyword evidence="1" id="KW-0472">Membrane</keyword>
<keyword evidence="1" id="KW-0812">Transmembrane</keyword>
<dbReference type="EMBL" id="SDMK01000005">
    <property type="protein sequence ID" value="RXS93456.1"/>
    <property type="molecule type" value="Genomic_DNA"/>
</dbReference>
<dbReference type="InterPro" id="IPR027383">
    <property type="entry name" value="Znf_put"/>
</dbReference>
<dbReference type="Gene3D" id="1.10.10.1320">
    <property type="entry name" value="Anti-sigma factor, zinc-finger domain"/>
    <property type="match status" value="1"/>
</dbReference>
<dbReference type="Proteomes" id="UP000290253">
    <property type="component" value="Unassembled WGS sequence"/>
</dbReference>
<dbReference type="InterPro" id="IPR041916">
    <property type="entry name" value="Anti_sigma_zinc_sf"/>
</dbReference>
<organism evidence="3 4">
    <name type="scientific">Silvibacterium dinghuense</name>
    <dbReference type="NCBI Taxonomy" id="1560006"/>
    <lineage>
        <taxon>Bacteria</taxon>
        <taxon>Pseudomonadati</taxon>
        <taxon>Acidobacteriota</taxon>
        <taxon>Terriglobia</taxon>
        <taxon>Terriglobales</taxon>
        <taxon>Acidobacteriaceae</taxon>
        <taxon>Silvibacterium</taxon>
    </lineage>
</organism>
<sequence>MSHCKSTKDRFSEYLDGALTGVAMQEVAAHLDGCAECAEEFSSWRSMQQELADLGPAKAPADLALRLRVALSQEKAKTPKQSLARFQVQWSNTFAPFLLRASAGFASAVLLIGTAALLIGAFTSPDPVEASADSDDGAISAHFLYSMTESNSAGFSGDTAAPIGTQPLHEHGKASVVVTTDTSNPVVFEAFVNSEGRAYDYRIVSGPTDSQARAAVETLLLFSVFEPARVFGEPVPGVAVMTLTGVSVQG</sequence>
<accession>A0A4Q1S9U5</accession>
<name>A0A4Q1S9U5_9BACT</name>